<gene>
    <name evidence="6" type="ORF">EDC37_11452</name>
</gene>
<feature type="transmembrane region" description="Helical" evidence="5">
    <location>
        <begin position="20"/>
        <end position="45"/>
    </location>
</feature>
<proteinExistence type="predicted"/>
<evidence type="ECO:0000313" key="7">
    <source>
        <dbReference type="Proteomes" id="UP000295188"/>
    </source>
</evidence>
<evidence type="ECO:0000256" key="5">
    <source>
        <dbReference type="SAM" id="Phobius"/>
    </source>
</evidence>
<evidence type="ECO:0000256" key="1">
    <source>
        <dbReference type="ARBA" id="ARBA00004141"/>
    </source>
</evidence>
<accession>A0A4R3K4S3</accession>
<dbReference type="GO" id="GO:0016020">
    <property type="term" value="C:membrane"/>
    <property type="evidence" value="ECO:0007669"/>
    <property type="project" value="UniProtKB-SubCell"/>
</dbReference>
<dbReference type="Pfam" id="PF05105">
    <property type="entry name" value="Phage_holin_4_1"/>
    <property type="match status" value="1"/>
</dbReference>
<protein>
    <submittedName>
        <fullName evidence="6">Toxin secretion/phage lysis holin</fullName>
    </submittedName>
</protein>
<keyword evidence="7" id="KW-1185">Reference proteome</keyword>
<comment type="caution">
    <text evidence="6">The sequence shown here is derived from an EMBL/GenBank/DDBJ whole genome shotgun (WGS) entry which is preliminary data.</text>
</comment>
<keyword evidence="3 5" id="KW-1133">Transmembrane helix</keyword>
<dbReference type="NCBIfam" id="TIGR01593">
    <property type="entry name" value="holin_tox_secr"/>
    <property type="match status" value="1"/>
</dbReference>
<dbReference type="InterPro" id="IPR006480">
    <property type="entry name" value="Phage_holin_4_1"/>
</dbReference>
<sequence>MVLWTTTELKTGTLFGLLWGLLNLMLGGIDAPILALSGLIMLDFLTGITAAYKNAELNSRTGAAGLMRKAGIFVCIIIAYLLDTATGLMMFRGMVITGFAIIEVMSLVENFDRMGYGEIIPVFLRIHLQKIAAEKNLKVKESDDK</sequence>
<name>A0A4R3K4S3_9FIRM</name>
<evidence type="ECO:0000256" key="4">
    <source>
        <dbReference type="ARBA" id="ARBA00023136"/>
    </source>
</evidence>
<organism evidence="6 7">
    <name type="scientific">Pectinatus cerevisiiphilus</name>
    <dbReference type="NCBI Taxonomy" id="86956"/>
    <lineage>
        <taxon>Bacteria</taxon>
        <taxon>Bacillati</taxon>
        <taxon>Bacillota</taxon>
        <taxon>Negativicutes</taxon>
        <taxon>Selenomonadales</taxon>
        <taxon>Selenomonadaceae</taxon>
        <taxon>Pectinatus</taxon>
    </lineage>
</organism>
<dbReference type="EMBL" id="SMAA01000014">
    <property type="protein sequence ID" value="TCS77651.1"/>
    <property type="molecule type" value="Genomic_DNA"/>
</dbReference>
<dbReference type="AlphaFoldDB" id="A0A4R3K4S3"/>
<evidence type="ECO:0000256" key="3">
    <source>
        <dbReference type="ARBA" id="ARBA00022989"/>
    </source>
</evidence>
<evidence type="ECO:0000256" key="2">
    <source>
        <dbReference type="ARBA" id="ARBA00022692"/>
    </source>
</evidence>
<reference evidence="6 7" key="1">
    <citation type="submission" date="2019-03" db="EMBL/GenBank/DDBJ databases">
        <title>Genomic Encyclopedia of Type Strains, Phase IV (KMG-IV): sequencing the most valuable type-strain genomes for metagenomic binning, comparative biology and taxonomic classification.</title>
        <authorList>
            <person name="Goeker M."/>
        </authorList>
    </citation>
    <scope>NUCLEOTIDE SEQUENCE [LARGE SCALE GENOMIC DNA]</scope>
    <source>
        <strain evidence="6 7">DSM 20467</strain>
    </source>
</reference>
<dbReference type="RefSeq" id="WP_132550696.1">
    <property type="nucleotide sequence ID" value="NZ_SMAA01000014.1"/>
</dbReference>
<keyword evidence="4 5" id="KW-0472">Membrane</keyword>
<evidence type="ECO:0000313" key="6">
    <source>
        <dbReference type="EMBL" id="TCS77651.1"/>
    </source>
</evidence>
<dbReference type="OrthoDB" id="88184at2"/>
<comment type="subcellular location">
    <subcellularLocation>
        <location evidence="1">Membrane</location>
        <topology evidence="1">Multi-pass membrane protein</topology>
    </subcellularLocation>
</comment>
<dbReference type="Proteomes" id="UP000295188">
    <property type="component" value="Unassembled WGS sequence"/>
</dbReference>
<keyword evidence="2 5" id="KW-0812">Transmembrane</keyword>